<evidence type="ECO:0000313" key="4">
    <source>
        <dbReference type="Proteomes" id="UP000018208"/>
    </source>
</evidence>
<keyword evidence="3" id="KW-0548">Nucleotidyltransferase</keyword>
<reference evidence="3 4" key="1">
    <citation type="journal article" date="2014" name="PLoS Genet.">
        <title>The Genome of Spironucleus salmonicida Highlights a Fish Pathogen Adapted to Fluctuating Environments.</title>
        <authorList>
            <person name="Xu F."/>
            <person name="Jerlstrom-Hultqvist J."/>
            <person name="Einarsson E."/>
            <person name="Astvaldsson A."/>
            <person name="Svard S.G."/>
            <person name="Andersson J.O."/>
        </authorList>
    </citation>
    <scope>NUCLEOTIDE SEQUENCE [LARGE SCALE GENOMIC DNA]</scope>
    <source>
        <strain evidence="3 4">ATCC 50377</strain>
    </source>
</reference>
<evidence type="ECO:0000259" key="2">
    <source>
        <dbReference type="PROSITE" id="PS50878"/>
    </source>
</evidence>
<feature type="region of interest" description="Disordered" evidence="1">
    <location>
        <begin position="166"/>
        <end position="242"/>
    </location>
</feature>
<comment type="caution">
    <text evidence="3">The sequence shown here is derived from an EMBL/GenBank/DDBJ whole genome shotgun (WGS) entry which is preliminary data.</text>
</comment>
<keyword evidence="4" id="KW-1185">Reference proteome</keyword>
<dbReference type="InterPro" id="IPR000477">
    <property type="entry name" value="RT_dom"/>
</dbReference>
<gene>
    <name evidence="3" type="ORF">SS50377_23224</name>
</gene>
<dbReference type="PROSITE" id="PS50878">
    <property type="entry name" value="RT_POL"/>
    <property type="match status" value="1"/>
</dbReference>
<dbReference type="SUPFAM" id="SSF56672">
    <property type="entry name" value="DNA/RNA polymerases"/>
    <property type="match status" value="1"/>
</dbReference>
<dbReference type="CDD" id="cd01650">
    <property type="entry name" value="RT_nLTR_like"/>
    <property type="match status" value="1"/>
</dbReference>
<feature type="domain" description="Reverse transcriptase" evidence="2">
    <location>
        <begin position="593"/>
        <end position="809"/>
    </location>
</feature>
<accession>A0A9P8S0D6</accession>
<feature type="region of interest" description="Disordered" evidence="1">
    <location>
        <begin position="117"/>
        <end position="136"/>
    </location>
</feature>
<evidence type="ECO:0000256" key="1">
    <source>
        <dbReference type="SAM" id="MobiDB-lite"/>
    </source>
</evidence>
<feature type="region of interest" description="Disordered" evidence="1">
    <location>
        <begin position="260"/>
        <end position="285"/>
    </location>
</feature>
<dbReference type="EMBL" id="AUWU02000003">
    <property type="protein sequence ID" value="KAH0575586.1"/>
    <property type="molecule type" value="Genomic_DNA"/>
</dbReference>
<dbReference type="InterPro" id="IPR043502">
    <property type="entry name" value="DNA/RNA_pol_sf"/>
</dbReference>
<name>A0A9P8S0D6_9EUKA</name>
<dbReference type="AlphaFoldDB" id="A0A9P8S0D6"/>
<dbReference type="Pfam" id="PF00078">
    <property type="entry name" value="RVT_1"/>
    <property type="match status" value="1"/>
</dbReference>
<sequence>MSGKGKGKGFGKATDSENTSDSVDPVALTAQQIRIRSLFKQAPALPQPQPQSIASHISSTMKKQQAPPTSNGDPSTLTYSPFTQVSSVRLFKQGQASREAPVLSDKTNKSIMGFVKAREEERAPQGAPDTSAADTQNRAQFPSTQIHGETTAALVNCQDEQAQEVASLAAPNAAEVTEQPPSSQVASQEGAPTDQPSLQPESQEESEAPPRPDPPDAPDYGIDPPIPRLPSQNIPVEPRVRPQLNSITRYGIVHETRSQTRLIPETRAPSTTESNEHARPRNPDKPFECQACTFASSDPTSLLRHHALTRGGQHDIKFPLLRYKEVYEDPKLFRFYCGICNHPFTKKLNVMLHLMDGKCKNKQGMTNEAAQLLVRNRDVYSLELEEQLAKASAAKAARAKSIAEQITAPKIGLPPEATINLSPLGCATDKKNLALRFIQMKLEIENGADILDAFNQFIGAFRRKQACNTRRDTNQKQIDFCFQRGQTGKAWNLIKENQNKQNLSPENASSRPDLVRELFQENRKPEYESASRQGSVRTALQAPTAEEITKIILQYRDGKAGGPSGILPAHLKELEKSHHISNILAKVYKLILDTPSLVNKTRRLFEYRIIFIPKNATKFRPICIQELFLQVLHKALAEKMKQQLTLGNYQFAFTKNALLRAKYQANIMLKNGLTLTSLDVRNAFNAVPHKVIEEELVKAGLAPETNQYIQAFLMARNAEGLERLGTGVPQGDPLSMMLFCVVMRPILDRLAGKYKVIASYADDVLIGHDSGVNLKDCESVFADYGLTLSVEKCITASPTQAIKFVGQEFKDKPIPLTDHLLQTAQDAFLLLEQSKLGTTQQRFQMFVQCIVPSVNYGPLVDVTDDQEAGYTKIDDSLVATTSLIAGLSIKIETLLDSQIRGGMNVITPGRFYPLMTAARDEFHENNHCVFRNIREKIKELVPDDPDPGRPMIFPCILGATRLPGQSVQYLLNSAFGPVATPSKTHLCTLCGTPKIGDHDQKCNRNSGIRIVRHNKAVSAAMNCLAKYEPREITRQQAPEGKFYPDFRIIVSKILTVDLDVTFTSQENMDAKFAEKVRKHKLPDPNQTIIPMVISHELQIHRETLKLLKFHFPEFNYRKFMEAVGTATCFYRQDSVRNNTARQIIALQDRNYGLEEDVAIRLNWRNAAKNNNRRRQHARGSAVAPGP</sequence>
<keyword evidence="3" id="KW-0808">Transferase</keyword>
<feature type="region of interest" description="Disordered" evidence="1">
    <location>
        <begin position="1"/>
        <end position="25"/>
    </location>
</feature>
<feature type="compositionally biased region" description="Polar residues" evidence="1">
    <location>
        <begin position="52"/>
        <end position="80"/>
    </location>
</feature>
<dbReference type="RefSeq" id="XP_067766359.1">
    <property type="nucleotide sequence ID" value="XM_067907091.1"/>
</dbReference>
<protein>
    <submittedName>
        <fullName evidence="3">Reverse transcriptase (RNA-dependent DNA polymerase)</fullName>
    </submittedName>
</protein>
<feature type="compositionally biased region" description="Basic and acidic residues" evidence="1">
    <location>
        <begin position="274"/>
        <end position="285"/>
    </location>
</feature>
<dbReference type="GO" id="GO:0003964">
    <property type="term" value="F:RNA-directed DNA polymerase activity"/>
    <property type="evidence" value="ECO:0007669"/>
    <property type="project" value="UniProtKB-KW"/>
</dbReference>
<organism evidence="3 4">
    <name type="scientific">Spironucleus salmonicida</name>
    <dbReference type="NCBI Taxonomy" id="348837"/>
    <lineage>
        <taxon>Eukaryota</taxon>
        <taxon>Metamonada</taxon>
        <taxon>Diplomonadida</taxon>
        <taxon>Hexamitidae</taxon>
        <taxon>Hexamitinae</taxon>
        <taxon>Spironucleus</taxon>
    </lineage>
</organism>
<proteinExistence type="predicted"/>
<dbReference type="OrthoDB" id="6538109at2759"/>
<dbReference type="Proteomes" id="UP000018208">
    <property type="component" value="Unassembled WGS sequence"/>
</dbReference>
<keyword evidence="3" id="KW-0695">RNA-directed DNA polymerase</keyword>
<feature type="region of interest" description="Disordered" evidence="1">
    <location>
        <begin position="39"/>
        <end position="80"/>
    </location>
</feature>
<dbReference type="KEGG" id="ssao:94297247"/>
<dbReference type="PANTHER" id="PTHR19446">
    <property type="entry name" value="REVERSE TRANSCRIPTASES"/>
    <property type="match status" value="1"/>
</dbReference>
<dbReference type="GeneID" id="94297247"/>
<evidence type="ECO:0000313" key="3">
    <source>
        <dbReference type="EMBL" id="KAH0575586.1"/>
    </source>
</evidence>
<dbReference type="Gene3D" id="3.30.160.60">
    <property type="entry name" value="Classic Zinc Finger"/>
    <property type="match status" value="1"/>
</dbReference>